<dbReference type="GO" id="GO:0003677">
    <property type="term" value="F:DNA binding"/>
    <property type="evidence" value="ECO:0007669"/>
    <property type="project" value="UniProtKB-KW"/>
</dbReference>
<reference evidence="2" key="1">
    <citation type="submission" date="2022-06" db="EMBL/GenBank/DDBJ databases">
        <title>A novel DMS-producing enzyme.</title>
        <authorList>
            <person name="Zhang Y."/>
        </authorList>
    </citation>
    <scope>NUCLEOTIDE SEQUENCE</scope>
    <source>
        <strain evidence="2">RT37</strain>
    </source>
</reference>
<dbReference type="RefSeq" id="WP_108131370.1">
    <property type="nucleotide sequence ID" value="NZ_CP098827.1"/>
</dbReference>
<dbReference type="AlphaFoldDB" id="A0AAU7KK71"/>
<sequence>MSGLLDWQRSFIDAMHRPQATPPQLGHKAGLDVYRNNIRSSLIEALKEAFPHTLTLLGEGCFSAEAASYAATSPPQDPRLSRYGRGFADALARAPALAPYRFVADIARLEHARLQVSHAAEAVPLEASDIGAVLDDQRLVQARPASRTIRCQHDVEALWQALESGEGGAPLGERGAGHWLVIRSGRQVRLRPLDAASAALYGLLDTPTSLSQALGELADSGVAEDALGHALGTLVGHGALAVLDPAPTLLRGTP</sequence>
<organism evidence="2">
    <name type="scientific">Halomonas sp. RT37</name>
    <dbReference type="NCBI Taxonomy" id="2950872"/>
    <lineage>
        <taxon>Bacteria</taxon>
        <taxon>Pseudomonadati</taxon>
        <taxon>Pseudomonadota</taxon>
        <taxon>Gammaproteobacteria</taxon>
        <taxon>Oceanospirillales</taxon>
        <taxon>Halomonadaceae</taxon>
        <taxon>Halomonas</taxon>
    </lineage>
</organism>
<keyword evidence="2" id="KW-0238">DNA-binding</keyword>
<accession>A0AAU7KK71</accession>
<dbReference type="InterPro" id="IPR044922">
    <property type="entry name" value="DUF2063_N_sf"/>
</dbReference>
<name>A0AAU7KK71_9GAMM</name>
<dbReference type="Pfam" id="PF09836">
    <property type="entry name" value="DUF2063"/>
    <property type="match status" value="1"/>
</dbReference>
<dbReference type="InterPro" id="IPR018640">
    <property type="entry name" value="DUF2063"/>
</dbReference>
<evidence type="ECO:0000313" key="2">
    <source>
        <dbReference type="EMBL" id="XBO71907.1"/>
    </source>
</evidence>
<protein>
    <submittedName>
        <fullName evidence="2">DNA-binding domain-containing protein</fullName>
    </submittedName>
</protein>
<dbReference type="Gene3D" id="1.10.150.690">
    <property type="entry name" value="DUF2063"/>
    <property type="match status" value="1"/>
</dbReference>
<dbReference type="EMBL" id="CP098827">
    <property type="protein sequence ID" value="XBO71907.1"/>
    <property type="molecule type" value="Genomic_DNA"/>
</dbReference>
<gene>
    <name evidence="2" type="ORF">NFG58_04135</name>
</gene>
<feature type="domain" description="Putative DNA-binding" evidence="1">
    <location>
        <begin position="7"/>
        <end position="89"/>
    </location>
</feature>
<evidence type="ECO:0000259" key="1">
    <source>
        <dbReference type="Pfam" id="PF09836"/>
    </source>
</evidence>
<proteinExistence type="predicted"/>